<accession>A0A158F5L3</accession>
<protein>
    <submittedName>
        <fullName evidence="1">Short chain dehydrogenase</fullName>
    </submittedName>
</protein>
<dbReference type="PANTHER" id="PTHR45458">
    <property type="entry name" value="SHORT-CHAIN DEHYDROGENASE/REDUCTASE SDR"/>
    <property type="match status" value="1"/>
</dbReference>
<organism evidence="1 2">
    <name type="scientific">Caballeronia udeis</name>
    <dbReference type="NCBI Taxonomy" id="1232866"/>
    <lineage>
        <taxon>Bacteria</taxon>
        <taxon>Pseudomonadati</taxon>
        <taxon>Pseudomonadota</taxon>
        <taxon>Betaproteobacteria</taxon>
        <taxon>Burkholderiales</taxon>
        <taxon>Burkholderiaceae</taxon>
        <taxon>Caballeronia</taxon>
    </lineage>
</organism>
<evidence type="ECO:0000313" key="1">
    <source>
        <dbReference type="EMBL" id="SAL15107.1"/>
    </source>
</evidence>
<dbReference type="RefSeq" id="WP_062082117.1">
    <property type="nucleotide sequence ID" value="NZ_FCOK02000003.1"/>
</dbReference>
<reference evidence="1 2" key="1">
    <citation type="submission" date="2016-01" db="EMBL/GenBank/DDBJ databases">
        <authorList>
            <person name="Oliw E.H."/>
        </authorList>
    </citation>
    <scope>NUCLEOTIDE SEQUENCE [LARGE SCALE GENOMIC DNA]</scope>
    <source>
        <strain evidence="1">LMG 27134</strain>
    </source>
</reference>
<dbReference type="InterPro" id="IPR002347">
    <property type="entry name" value="SDR_fam"/>
</dbReference>
<dbReference type="NCBIfam" id="NF005403">
    <property type="entry name" value="PRK06953.1"/>
    <property type="match status" value="1"/>
</dbReference>
<dbReference type="AlphaFoldDB" id="A0A158F5L3"/>
<dbReference type="Gene3D" id="3.40.50.720">
    <property type="entry name" value="NAD(P)-binding Rossmann-like Domain"/>
    <property type="match status" value="1"/>
</dbReference>
<name>A0A158F5L3_9BURK</name>
<dbReference type="OrthoDB" id="5786478at2"/>
<dbReference type="InterPro" id="IPR036291">
    <property type="entry name" value="NAD(P)-bd_dom_sf"/>
</dbReference>
<proteinExistence type="predicted"/>
<dbReference type="SUPFAM" id="SSF51735">
    <property type="entry name" value="NAD(P)-binding Rossmann-fold domains"/>
    <property type="match status" value="1"/>
</dbReference>
<dbReference type="Pfam" id="PF00106">
    <property type="entry name" value="adh_short"/>
    <property type="match status" value="1"/>
</dbReference>
<dbReference type="InterPro" id="IPR052184">
    <property type="entry name" value="SDR_enzymes"/>
</dbReference>
<dbReference type="EMBL" id="FCOK02000003">
    <property type="protein sequence ID" value="SAL15107.1"/>
    <property type="molecule type" value="Genomic_DNA"/>
</dbReference>
<dbReference type="PANTHER" id="PTHR45458:SF1">
    <property type="entry name" value="SHORT CHAIN DEHYDROGENASE"/>
    <property type="match status" value="1"/>
</dbReference>
<sequence>MKTVLIMGASRGLGHEFARAYCRDGWRVLATARNAASLEALDAMGAKTFSVDTTQPEQIAALGWQLDGEKLDVAIIVSGVYGPRTEHVETVLSEDFDQVMHTNVRGPMQLLPILLPLTDAAHGVLAVVSSKMGGIAEMNGTAGWLYRVSKAAVNAALKAASLEVRGSTCIALHPGWVRTEMGGSSAAIEPAHSISGMRAVIAAAAANPRKFNGSFVQYDGTPLAW</sequence>
<dbReference type="GO" id="GO:0016616">
    <property type="term" value="F:oxidoreductase activity, acting on the CH-OH group of donors, NAD or NADP as acceptor"/>
    <property type="evidence" value="ECO:0007669"/>
    <property type="project" value="TreeGrafter"/>
</dbReference>
<dbReference type="Proteomes" id="UP000054683">
    <property type="component" value="Unassembled WGS sequence"/>
</dbReference>
<dbReference type="PRINTS" id="PR00081">
    <property type="entry name" value="GDHRDH"/>
</dbReference>
<gene>
    <name evidence="1" type="ORF">AWB69_00675</name>
</gene>
<evidence type="ECO:0000313" key="2">
    <source>
        <dbReference type="Proteomes" id="UP000054683"/>
    </source>
</evidence>